<feature type="transmembrane region" description="Helical" evidence="18">
    <location>
        <begin position="249"/>
        <end position="275"/>
    </location>
</feature>
<keyword evidence="21" id="KW-1185">Reference proteome</keyword>
<dbReference type="Gene3D" id="1.10.3460.10">
    <property type="entry name" value="Chlorophyll a/b binding protein domain"/>
    <property type="match status" value="1"/>
</dbReference>
<comment type="similarity">
    <text evidence="2 18">Belongs to the light-harvesting chlorophyll a/b-binding (LHC) protein family.</text>
</comment>
<evidence type="ECO:0000313" key="21">
    <source>
        <dbReference type="Proteomes" id="UP001374584"/>
    </source>
</evidence>
<evidence type="ECO:0000256" key="9">
    <source>
        <dbReference type="ARBA" id="ARBA00022723"/>
    </source>
</evidence>
<evidence type="ECO:0000256" key="4">
    <source>
        <dbReference type="ARBA" id="ARBA00022528"/>
    </source>
</evidence>
<dbReference type="SUPFAM" id="SSF103511">
    <property type="entry name" value="Chlorophyll a-b binding protein"/>
    <property type="match status" value="1"/>
</dbReference>
<evidence type="ECO:0000256" key="14">
    <source>
        <dbReference type="ARBA" id="ARBA00022991"/>
    </source>
</evidence>
<dbReference type="Pfam" id="PF00504">
    <property type="entry name" value="Chloroa_b-bind"/>
    <property type="match status" value="1"/>
</dbReference>
<dbReference type="Pfam" id="PF03226">
    <property type="entry name" value="Yippee-Mis18"/>
    <property type="match status" value="1"/>
</dbReference>
<dbReference type="GO" id="GO:0046872">
    <property type="term" value="F:metal ion binding"/>
    <property type="evidence" value="ECO:0007669"/>
    <property type="project" value="UniProtKB-KW"/>
</dbReference>
<keyword evidence="4 18" id="KW-0150">Chloroplast</keyword>
<feature type="transmembrane region" description="Helical" evidence="18">
    <location>
        <begin position="147"/>
        <end position="166"/>
    </location>
</feature>
<dbReference type="EMBL" id="JAYMYR010000002">
    <property type="protein sequence ID" value="KAK7379362.1"/>
    <property type="molecule type" value="Genomic_DNA"/>
</dbReference>
<dbReference type="InterPro" id="IPR034751">
    <property type="entry name" value="Yippee"/>
</dbReference>
<dbReference type="GO" id="GO:0009522">
    <property type="term" value="C:photosystem I"/>
    <property type="evidence" value="ECO:0007669"/>
    <property type="project" value="UniProtKB-KW"/>
</dbReference>
<feature type="binding site" evidence="17">
    <location>
        <position position="141"/>
    </location>
    <ligand>
        <name>chlorophyll a</name>
        <dbReference type="ChEBI" id="CHEBI:58416"/>
        <label>1</label>
    </ligand>
</feature>
<keyword evidence="8 18" id="KW-0812">Transmembrane</keyword>
<evidence type="ECO:0000256" key="16">
    <source>
        <dbReference type="ARBA" id="ARBA00023136"/>
    </source>
</evidence>
<evidence type="ECO:0000256" key="12">
    <source>
        <dbReference type="ARBA" id="ARBA00022842"/>
    </source>
</evidence>
<dbReference type="PROSITE" id="PS51792">
    <property type="entry name" value="YIPPEE"/>
    <property type="match status" value="1"/>
</dbReference>
<keyword evidence="7 18" id="KW-0934">Plastid</keyword>
<protein>
    <recommendedName>
        <fullName evidence="18">Chlorophyll a-b binding protein, chloroplastic</fullName>
    </recommendedName>
</protein>
<keyword evidence="9" id="KW-0479">Metal-binding</keyword>
<feature type="binding site" evidence="17">
    <location>
        <position position="248"/>
    </location>
    <ligand>
        <name>chlorophyll a</name>
        <dbReference type="ChEBI" id="CHEBI:58416"/>
        <label>1</label>
    </ligand>
</feature>
<keyword evidence="13 18" id="KW-1133">Transmembrane helix</keyword>
<keyword evidence="14 18" id="KW-0157">Chromophore</keyword>
<dbReference type="GO" id="GO:0009523">
    <property type="term" value="C:photosystem II"/>
    <property type="evidence" value="ECO:0007669"/>
    <property type="project" value="UniProtKB-KW"/>
</dbReference>
<evidence type="ECO:0000256" key="18">
    <source>
        <dbReference type="RuleBase" id="RU363080"/>
    </source>
</evidence>
<evidence type="ECO:0000256" key="5">
    <source>
        <dbReference type="ARBA" id="ARBA00022531"/>
    </source>
</evidence>
<dbReference type="GO" id="GO:0009535">
    <property type="term" value="C:chloroplast thylakoid membrane"/>
    <property type="evidence" value="ECO:0007669"/>
    <property type="project" value="UniProtKB-SubCell"/>
</dbReference>
<evidence type="ECO:0000256" key="3">
    <source>
        <dbReference type="ARBA" id="ARBA00022494"/>
    </source>
</evidence>
<comment type="subcellular location">
    <subcellularLocation>
        <location evidence="1 18">Plastid</location>
        <location evidence="1 18">Chloroplast thylakoid membrane</location>
    </subcellularLocation>
</comment>
<feature type="binding site" evidence="17">
    <location>
        <position position="243"/>
    </location>
    <ligand>
        <name>chlorophyll a</name>
        <dbReference type="ChEBI" id="CHEBI:58416"/>
        <label>1</label>
    </ligand>
</feature>
<sequence>MAAIAATTSYLFGTHLYSPTTLNTGRFHALFNFGTKKTPTPPKKKEVKVKPVSGDRLVWFPKAEPPEWLDGSMIGDRGFDPFGFARPAEYLQFDLDSLDQNLAKNLAGDVIGTRVEVAEVKPTPFQPYTEVFGIQRFRECEVIHGRWAMLGALGALAVEALTGVAWQDAGKVELVEGSSYLGLPLPFSLTTLIWIEVIVIGYIEFQRNAELDPEKRLYPGGKFFDPLGLAVDPDEKARLQLAEIKHSRLAMVVFLIFAIQAAVTGKGPISFIATFNKYIIFNHYSPLLLLLPFSPLSQLSLLCRLMGRLFVVNLEGKIYSCKHCHTHLALYDDIYSKTFHCRHGKAYLFNKVVNVSIGEMEDRQMMTGLHTVADIFCVGCGSIVGWQYETAYEKNQKYKEGKSVLERYKVSGPDGSNYWISHEAHVGGSDADDA</sequence>
<comment type="caution">
    <text evidence="20">The sequence shown here is derived from an EMBL/GenBank/DDBJ whole genome shotgun (WGS) entry which is preliminary data.</text>
</comment>
<keyword evidence="18" id="KW-0604">Photosystem II</keyword>
<evidence type="ECO:0000313" key="20">
    <source>
        <dbReference type="EMBL" id="KAK7379362.1"/>
    </source>
</evidence>
<keyword evidence="5 18" id="KW-0602">Photosynthesis</keyword>
<dbReference type="GO" id="GO:0016168">
    <property type="term" value="F:chlorophyll binding"/>
    <property type="evidence" value="ECO:0007669"/>
    <property type="project" value="UniProtKB-KW"/>
</dbReference>
<keyword evidence="6" id="KW-0597">Phosphoprotein</keyword>
<evidence type="ECO:0000256" key="2">
    <source>
        <dbReference type="ARBA" id="ARBA00007259"/>
    </source>
</evidence>
<feature type="transmembrane region" description="Helical" evidence="18">
    <location>
        <begin position="186"/>
        <end position="205"/>
    </location>
</feature>
<proteinExistence type="inferred from homology"/>
<accession>A0AAN9NUW5</accession>
<reference evidence="20 21" key="1">
    <citation type="submission" date="2024-01" db="EMBL/GenBank/DDBJ databases">
        <title>The genomes of 5 underutilized Papilionoideae crops provide insights into root nodulation and disease resistanc.</title>
        <authorList>
            <person name="Jiang F."/>
        </authorList>
    </citation>
    <scope>NUCLEOTIDE SEQUENCE [LARGE SCALE GENOMIC DNA]</scope>
    <source>
        <strain evidence="20">JINMINGXINNONG_FW02</strain>
        <tissue evidence="20">Leaves</tissue>
    </source>
</reference>
<keyword evidence="10" id="KW-0862">Zinc</keyword>
<comment type="function">
    <text evidence="18">The light-harvesting complex (LHC) functions as a light receptor, it captures and delivers excitation energy to photosystems with which it is closely associated.</text>
</comment>
<evidence type="ECO:0000259" key="19">
    <source>
        <dbReference type="PROSITE" id="PS51792"/>
    </source>
</evidence>
<feature type="binding site" evidence="17">
    <location>
        <position position="260"/>
    </location>
    <ligand>
        <name>chlorophyll a</name>
        <dbReference type="ChEBI" id="CHEBI:58416"/>
        <label>1</label>
    </ligand>
</feature>
<dbReference type="InterPro" id="IPR004910">
    <property type="entry name" value="Yippee/Mis18/Cereblon"/>
</dbReference>
<keyword evidence="16 18" id="KW-0472">Membrane</keyword>
<evidence type="ECO:0000256" key="15">
    <source>
        <dbReference type="ARBA" id="ARBA00023078"/>
    </source>
</evidence>
<evidence type="ECO:0000256" key="10">
    <source>
        <dbReference type="ARBA" id="ARBA00022833"/>
    </source>
</evidence>
<keyword evidence="15 18" id="KW-0793">Thylakoid</keyword>
<dbReference type="PANTHER" id="PTHR21649">
    <property type="entry name" value="CHLOROPHYLL A/B BINDING PROTEIN"/>
    <property type="match status" value="1"/>
</dbReference>
<evidence type="ECO:0000256" key="11">
    <source>
        <dbReference type="ARBA" id="ARBA00022836"/>
    </source>
</evidence>
<organism evidence="20 21">
    <name type="scientific">Phaseolus coccineus</name>
    <name type="common">Scarlet runner bean</name>
    <name type="synonym">Phaseolus multiflorus</name>
    <dbReference type="NCBI Taxonomy" id="3886"/>
    <lineage>
        <taxon>Eukaryota</taxon>
        <taxon>Viridiplantae</taxon>
        <taxon>Streptophyta</taxon>
        <taxon>Embryophyta</taxon>
        <taxon>Tracheophyta</taxon>
        <taxon>Spermatophyta</taxon>
        <taxon>Magnoliopsida</taxon>
        <taxon>eudicotyledons</taxon>
        <taxon>Gunneridae</taxon>
        <taxon>Pentapetalae</taxon>
        <taxon>rosids</taxon>
        <taxon>fabids</taxon>
        <taxon>Fabales</taxon>
        <taxon>Fabaceae</taxon>
        <taxon>Papilionoideae</taxon>
        <taxon>50 kb inversion clade</taxon>
        <taxon>NPAAA clade</taxon>
        <taxon>indigoferoid/millettioid clade</taxon>
        <taxon>Phaseoleae</taxon>
        <taxon>Phaseolus</taxon>
    </lineage>
</organism>
<keyword evidence="3 17" id="KW-0148">Chlorophyll</keyword>
<dbReference type="InterPro" id="IPR022796">
    <property type="entry name" value="Chloroa_b-bind"/>
</dbReference>
<feature type="binding site" description="axial binding residue" evidence="17">
    <location>
        <position position="211"/>
    </location>
    <ligand>
        <name>chlorophyll b</name>
        <dbReference type="ChEBI" id="CHEBI:61721"/>
        <label>1</label>
    </ligand>
    <ligandPart>
        <name>Mg</name>
        <dbReference type="ChEBI" id="CHEBI:25107"/>
    </ligandPart>
</feature>
<evidence type="ECO:0000256" key="6">
    <source>
        <dbReference type="ARBA" id="ARBA00022553"/>
    </source>
</evidence>
<feature type="binding site" evidence="17">
    <location>
        <position position="144"/>
    </location>
    <ligand>
        <name>chlorophyll a</name>
        <dbReference type="ChEBI" id="CHEBI:58416"/>
        <label>1</label>
    </ligand>
</feature>
<feature type="domain" description="Yippee" evidence="19">
    <location>
        <begin position="317"/>
        <end position="414"/>
    </location>
</feature>
<evidence type="ECO:0000256" key="1">
    <source>
        <dbReference type="ARBA" id="ARBA00004334"/>
    </source>
</evidence>
<dbReference type="AlphaFoldDB" id="A0AAN9NUW5"/>
<dbReference type="GO" id="GO:0009765">
    <property type="term" value="P:photosynthesis, light harvesting"/>
    <property type="evidence" value="ECO:0007669"/>
    <property type="project" value="InterPro"/>
</dbReference>
<keyword evidence="11 18" id="KW-0603">Photosystem I</keyword>
<dbReference type="InterPro" id="IPR001344">
    <property type="entry name" value="Chloro_AB-bd_pln"/>
</dbReference>
<feature type="binding site" description="axial binding residue" evidence="17">
    <location>
        <position position="146"/>
    </location>
    <ligand>
        <name>chlorophyll b</name>
        <dbReference type="ChEBI" id="CHEBI:61721"/>
        <label>1</label>
    </ligand>
    <ligandPart>
        <name>Mg</name>
        <dbReference type="ChEBI" id="CHEBI:25107"/>
    </ligandPart>
</feature>
<name>A0AAN9NUW5_PHACN</name>
<gene>
    <name evidence="20" type="ORF">VNO80_04820</name>
</gene>
<dbReference type="Proteomes" id="UP001374584">
    <property type="component" value="Unassembled WGS sequence"/>
</dbReference>
<keyword evidence="12" id="KW-0460">Magnesium</keyword>
<evidence type="ECO:0000256" key="17">
    <source>
        <dbReference type="PIRSR" id="PIRSR601344-1"/>
    </source>
</evidence>
<evidence type="ECO:0000256" key="8">
    <source>
        <dbReference type="ARBA" id="ARBA00022692"/>
    </source>
</evidence>
<evidence type="ECO:0000256" key="7">
    <source>
        <dbReference type="ARBA" id="ARBA00022640"/>
    </source>
</evidence>
<evidence type="ECO:0000256" key="13">
    <source>
        <dbReference type="ARBA" id="ARBA00022989"/>
    </source>
</evidence>